<keyword evidence="6" id="KW-1133">Transmembrane helix</keyword>
<dbReference type="SUPFAM" id="SSF103088">
    <property type="entry name" value="OmpA-like"/>
    <property type="match status" value="1"/>
</dbReference>
<proteinExistence type="predicted"/>
<keyword evidence="6" id="KW-0812">Transmembrane</keyword>
<evidence type="ECO:0000256" key="2">
    <source>
        <dbReference type="ARBA" id="ARBA00023136"/>
    </source>
</evidence>
<evidence type="ECO:0000256" key="5">
    <source>
        <dbReference type="SAM" id="Coils"/>
    </source>
</evidence>
<comment type="caution">
    <text evidence="9">The sequence shown here is derived from an EMBL/GenBank/DDBJ whole genome shotgun (WGS) entry which is preliminary data.</text>
</comment>
<dbReference type="CDD" id="cd07185">
    <property type="entry name" value="OmpA_C-like"/>
    <property type="match status" value="1"/>
</dbReference>
<dbReference type="OrthoDB" id="9758229at2"/>
<keyword evidence="2 4" id="KW-0472">Membrane</keyword>
<evidence type="ECO:0000313" key="9">
    <source>
        <dbReference type="EMBL" id="RDE25240.1"/>
    </source>
</evidence>
<evidence type="ECO:0000259" key="8">
    <source>
        <dbReference type="PROSITE" id="PS51123"/>
    </source>
</evidence>
<dbReference type="InterPro" id="IPR050330">
    <property type="entry name" value="Bact_OuterMem_StrucFunc"/>
</dbReference>
<feature type="coiled-coil region" evidence="5">
    <location>
        <begin position="95"/>
        <end position="143"/>
    </location>
</feature>
<dbReference type="PANTHER" id="PTHR30329:SF21">
    <property type="entry name" value="LIPOPROTEIN YIAD-RELATED"/>
    <property type="match status" value="1"/>
</dbReference>
<dbReference type="AlphaFoldDB" id="A0A369WT11"/>
<evidence type="ECO:0000256" key="7">
    <source>
        <dbReference type="SAM" id="SignalP"/>
    </source>
</evidence>
<comment type="subcellular location">
    <subcellularLocation>
        <location evidence="1">Cell outer membrane</location>
    </subcellularLocation>
</comment>
<feature type="transmembrane region" description="Helical" evidence="6">
    <location>
        <begin position="59"/>
        <end position="85"/>
    </location>
</feature>
<dbReference type="InterPro" id="IPR036737">
    <property type="entry name" value="OmpA-like_sf"/>
</dbReference>
<feature type="domain" description="OmpA-like" evidence="8">
    <location>
        <begin position="147"/>
        <end position="261"/>
    </location>
</feature>
<dbReference type="GO" id="GO:0009279">
    <property type="term" value="C:cell outer membrane"/>
    <property type="evidence" value="ECO:0007669"/>
    <property type="project" value="UniProtKB-SubCell"/>
</dbReference>
<keyword evidence="7" id="KW-0732">Signal</keyword>
<reference evidence="9 10" key="1">
    <citation type="submission" date="2018-07" db="EMBL/GenBank/DDBJ databases">
        <title>Motiliproteus coralliicola sp. nov., a bacterium isolated from Coral.</title>
        <authorList>
            <person name="Wang G."/>
        </authorList>
    </citation>
    <scope>NUCLEOTIDE SEQUENCE [LARGE SCALE GENOMIC DNA]</scope>
    <source>
        <strain evidence="9 10">C34</strain>
    </source>
</reference>
<dbReference type="PANTHER" id="PTHR30329">
    <property type="entry name" value="STATOR ELEMENT OF FLAGELLAR MOTOR COMPLEX"/>
    <property type="match status" value="1"/>
</dbReference>
<accession>A0A369WT11</accession>
<evidence type="ECO:0000256" key="4">
    <source>
        <dbReference type="PROSITE-ProRule" id="PRU00473"/>
    </source>
</evidence>
<keyword evidence="10" id="KW-1185">Reference proteome</keyword>
<name>A0A369WT11_9GAMM</name>
<dbReference type="Proteomes" id="UP000253769">
    <property type="component" value="Unassembled WGS sequence"/>
</dbReference>
<dbReference type="InterPro" id="IPR006665">
    <property type="entry name" value="OmpA-like"/>
</dbReference>
<evidence type="ECO:0000256" key="6">
    <source>
        <dbReference type="SAM" id="Phobius"/>
    </source>
</evidence>
<evidence type="ECO:0000256" key="1">
    <source>
        <dbReference type="ARBA" id="ARBA00004442"/>
    </source>
</evidence>
<dbReference type="PROSITE" id="PS51123">
    <property type="entry name" value="OMPA_2"/>
    <property type="match status" value="1"/>
</dbReference>
<sequence length="269" mass="29211">MTGPRARRDRMKLASHYSKTSLKSASFGAMALTITLASASLQAAETVAPTDKTPQHLGFGAGAVAGAVVGGPIGAILGGTFGAMIGQDEVQQRQLAYSENQSQQAEQRLVEAQSQLQQAERQLAEKRAQIEHAEQQLAGLGQQHEALQQWVSGLRLSVYFDHNSSSLKNKYQPMLQSISQGPLQVPGMRIDLEGHTDRAGLSDYNRQLAKQRNQRVSQALVGGGTAAELIDQTALGSTQAQTDKIYAPEDRRVDVRFEFDQQEAVVSRR</sequence>
<evidence type="ECO:0000313" key="10">
    <source>
        <dbReference type="Proteomes" id="UP000253769"/>
    </source>
</evidence>
<gene>
    <name evidence="9" type="ORF">DV711_06730</name>
</gene>
<dbReference type="Gene3D" id="3.30.1330.60">
    <property type="entry name" value="OmpA-like domain"/>
    <property type="match status" value="1"/>
</dbReference>
<dbReference type="Pfam" id="PF00691">
    <property type="entry name" value="OmpA"/>
    <property type="match status" value="1"/>
</dbReference>
<protein>
    <recommendedName>
        <fullName evidence="8">OmpA-like domain-containing protein</fullName>
    </recommendedName>
</protein>
<dbReference type="InterPro" id="IPR006664">
    <property type="entry name" value="OMP_bac"/>
</dbReference>
<dbReference type="EMBL" id="QQOH01000001">
    <property type="protein sequence ID" value="RDE25240.1"/>
    <property type="molecule type" value="Genomic_DNA"/>
</dbReference>
<organism evidence="9 10">
    <name type="scientific">Motiliproteus coralliicola</name>
    <dbReference type="NCBI Taxonomy" id="2283196"/>
    <lineage>
        <taxon>Bacteria</taxon>
        <taxon>Pseudomonadati</taxon>
        <taxon>Pseudomonadota</taxon>
        <taxon>Gammaproteobacteria</taxon>
        <taxon>Oceanospirillales</taxon>
        <taxon>Oceanospirillaceae</taxon>
        <taxon>Motiliproteus</taxon>
    </lineage>
</organism>
<keyword evidence="3" id="KW-0998">Cell outer membrane</keyword>
<evidence type="ECO:0000256" key="3">
    <source>
        <dbReference type="ARBA" id="ARBA00023237"/>
    </source>
</evidence>
<feature type="chain" id="PRO_5017041948" description="OmpA-like domain-containing protein" evidence="7">
    <location>
        <begin position="44"/>
        <end position="269"/>
    </location>
</feature>
<feature type="signal peptide" evidence="7">
    <location>
        <begin position="1"/>
        <end position="43"/>
    </location>
</feature>
<dbReference type="PRINTS" id="PR01021">
    <property type="entry name" value="OMPADOMAIN"/>
</dbReference>
<keyword evidence="5" id="KW-0175">Coiled coil</keyword>